<evidence type="ECO:0000313" key="3">
    <source>
        <dbReference type="Proteomes" id="UP001499938"/>
    </source>
</evidence>
<dbReference type="SUPFAM" id="SSF56112">
    <property type="entry name" value="Protein kinase-like (PK-like)"/>
    <property type="match status" value="1"/>
</dbReference>
<comment type="caution">
    <text evidence="2">The sequence shown here is derived from an EMBL/GenBank/DDBJ whole genome shotgun (WGS) entry which is preliminary data.</text>
</comment>
<proteinExistence type="predicted"/>
<dbReference type="InterPro" id="IPR002575">
    <property type="entry name" value="Aminoglycoside_PTrfase"/>
</dbReference>
<accession>A0ABP4XVU2</accession>
<dbReference type="EMBL" id="BAAAPO010000026">
    <property type="protein sequence ID" value="GAA1793711.1"/>
    <property type="molecule type" value="Genomic_DNA"/>
</dbReference>
<dbReference type="Pfam" id="PF01636">
    <property type="entry name" value="APH"/>
    <property type="match status" value="1"/>
</dbReference>
<dbReference type="InterPro" id="IPR051678">
    <property type="entry name" value="AGP_Transferase"/>
</dbReference>
<dbReference type="Proteomes" id="UP001499938">
    <property type="component" value="Unassembled WGS sequence"/>
</dbReference>
<dbReference type="Gene3D" id="3.90.1200.10">
    <property type="match status" value="1"/>
</dbReference>
<gene>
    <name evidence="2" type="ORF">GCM10009811_18110</name>
</gene>
<sequence length="380" mass="40867">MGVTKATAWERFHVVCVHNVGVPTSWTAAQVLRIAKANPSWFDGRTAVAAPTRLGTGESYDAWLVEASDSARSGGLDGSRAGVRVVLRVARRPLGELPADPLEELAALRLAPPGVGPRALGLAVIFEDGSPAEQDDASPRYPVMAEALVPGEVLSAERWTGAMRRRLAGRLAALHTRSFAAPGSARDAEAGALAASGRLDFPGEIAGIVDYWNGRLVGPARDEWAPLIDPMMAYAERLAPEFIAVQEFSLIHGDPVLTNILVNGEEPHLVDWEWARIGDPARDLGFLGGAVHAQPWYAPLDDREITDFLQEYVEAGGRGEVAQLRVRRDAWLAAEGFAVLAYLLWVETDRAGGLSPANRRTLAGLRATLPAYLRRAPGVD</sequence>
<evidence type="ECO:0000313" key="2">
    <source>
        <dbReference type="EMBL" id="GAA1793711.1"/>
    </source>
</evidence>
<dbReference type="InterPro" id="IPR011009">
    <property type="entry name" value="Kinase-like_dom_sf"/>
</dbReference>
<dbReference type="PANTHER" id="PTHR21310">
    <property type="entry name" value="AMINOGLYCOSIDE PHOSPHOTRANSFERASE-RELATED-RELATED"/>
    <property type="match status" value="1"/>
</dbReference>
<evidence type="ECO:0000259" key="1">
    <source>
        <dbReference type="Pfam" id="PF01636"/>
    </source>
</evidence>
<keyword evidence="3" id="KW-1185">Reference proteome</keyword>
<organism evidence="2 3">
    <name type="scientific">Nostocoides veronense</name>
    <dbReference type="NCBI Taxonomy" id="330836"/>
    <lineage>
        <taxon>Bacteria</taxon>
        <taxon>Bacillati</taxon>
        <taxon>Actinomycetota</taxon>
        <taxon>Actinomycetes</taxon>
        <taxon>Micrococcales</taxon>
        <taxon>Intrasporangiaceae</taxon>
        <taxon>Nostocoides</taxon>
    </lineage>
</organism>
<protein>
    <submittedName>
        <fullName evidence="2">Aminoglycoside phosphotransferase family protein</fullName>
    </submittedName>
</protein>
<name>A0ABP4XVU2_9MICO</name>
<feature type="domain" description="Aminoglycoside phosphotransferase" evidence="1">
    <location>
        <begin position="82"/>
        <end position="319"/>
    </location>
</feature>
<reference evidence="3" key="1">
    <citation type="journal article" date="2019" name="Int. J. Syst. Evol. Microbiol.">
        <title>The Global Catalogue of Microorganisms (GCM) 10K type strain sequencing project: providing services to taxonomists for standard genome sequencing and annotation.</title>
        <authorList>
            <consortium name="The Broad Institute Genomics Platform"/>
            <consortium name="The Broad Institute Genome Sequencing Center for Infectious Disease"/>
            <person name="Wu L."/>
            <person name="Ma J."/>
        </authorList>
    </citation>
    <scope>NUCLEOTIDE SEQUENCE [LARGE SCALE GENOMIC DNA]</scope>
    <source>
        <strain evidence="3">JCM 15592</strain>
    </source>
</reference>